<keyword evidence="3" id="KW-1185">Reference proteome</keyword>
<dbReference type="Proteomes" id="UP000320300">
    <property type="component" value="Unassembled WGS sequence"/>
</dbReference>
<evidence type="ECO:0000313" key="3">
    <source>
        <dbReference type="Proteomes" id="UP000320300"/>
    </source>
</evidence>
<evidence type="ECO:0000313" key="2">
    <source>
        <dbReference type="EMBL" id="SMO55468.1"/>
    </source>
</evidence>
<keyword evidence="1" id="KW-0732">Signal</keyword>
<name>A0A521C7T9_9SPHI</name>
<dbReference type="EMBL" id="FXTN01000003">
    <property type="protein sequence ID" value="SMO55468.1"/>
    <property type="molecule type" value="Genomic_DNA"/>
</dbReference>
<protein>
    <submittedName>
        <fullName evidence="2">Uncharacterized protein</fullName>
    </submittedName>
</protein>
<evidence type="ECO:0000256" key="1">
    <source>
        <dbReference type="SAM" id="SignalP"/>
    </source>
</evidence>
<gene>
    <name evidence="2" type="ORF">SAMN06265348_103291</name>
</gene>
<organism evidence="2 3">
    <name type="scientific">Pedobacter westerhofensis</name>
    <dbReference type="NCBI Taxonomy" id="425512"/>
    <lineage>
        <taxon>Bacteria</taxon>
        <taxon>Pseudomonadati</taxon>
        <taxon>Bacteroidota</taxon>
        <taxon>Sphingobacteriia</taxon>
        <taxon>Sphingobacteriales</taxon>
        <taxon>Sphingobacteriaceae</taxon>
        <taxon>Pedobacter</taxon>
    </lineage>
</organism>
<accession>A0A521C7T9</accession>
<reference evidence="2 3" key="1">
    <citation type="submission" date="2017-05" db="EMBL/GenBank/DDBJ databases">
        <authorList>
            <person name="Varghese N."/>
            <person name="Submissions S."/>
        </authorList>
    </citation>
    <scope>NUCLEOTIDE SEQUENCE [LARGE SCALE GENOMIC DNA]</scope>
    <source>
        <strain evidence="2 3">DSM 19036</strain>
    </source>
</reference>
<dbReference type="RefSeq" id="WP_142527484.1">
    <property type="nucleotide sequence ID" value="NZ_CBCSJO010000004.1"/>
</dbReference>
<sequence>MNRLLTLLFLLLAGPNFAQQSGSFTIGGDLDKFYPVKFQDGAWDASTATVLEVGRAAVHLNSDWRGSMIAKFTFHNTRWGNGAKFMNADIYQIYNKLNVQNVLFVAGWRDATPNNGTYDLIILLRGGGTTYYFKSGNIVNPTVYDGIQHPLPLQEEGWESHTFKTTVDNYVNSGGNSNEGTAFFRGTGINYFGGSVGIGTYTPDEVLTVNGKIHAKEVRIDNIVPAPDYVFKNDYRLLSLAETENYIRMNSHLPEVPSAHEMELKGVNVNEMQMLLLKKVEELTLHLIKKDHELKLEKDRNDKQEMKISAQNRKINAIMYKLKSL</sequence>
<dbReference type="AlphaFoldDB" id="A0A521C7T9"/>
<feature type="chain" id="PRO_5022220870" evidence="1">
    <location>
        <begin position="19"/>
        <end position="325"/>
    </location>
</feature>
<feature type="signal peptide" evidence="1">
    <location>
        <begin position="1"/>
        <end position="18"/>
    </location>
</feature>
<proteinExistence type="predicted"/>
<dbReference type="OrthoDB" id="743778at2"/>